<feature type="compositionally biased region" description="Basic residues" evidence="1">
    <location>
        <begin position="17"/>
        <end position="26"/>
    </location>
</feature>
<dbReference type="AlphaFoldDB" id="A0AAV4QXD0"/>
<sequence length="115" mass="12500">MKLTIRSNRTVLESGGRRFRSGHSRHSAASGCVGGPSINNPIGTTRKSRKTRLELRGALFPHACSQTTHQSGAGRQSLSALSARARQRGEIRSHESESETGSRNRIHVVCCQHIA</sequence>
<gene>
    <name evidence="2" type="ORF">CDAR_525071</name>
</gene>
<evidence type="ECO:0008006" key="4">
    <source>
        <dbReference type="Google" id="ProtNLM"/>
    </source>
</evidence>
<proteinExistence type="predicted"/>
<feature type="region of interest" description="Disordered" evidence="1">
    <location>
        <begin position="66"/>
        <end position="104"/>
    </location>
</feature>
<evidence type="ECO:0000313" key="2">
    <source>
        <dbReference type="EMBL" id="GIY13915.1"/>
    </source>
</evidence>
<feature type="region of interest" description="Disordered" evidence="1">
    <location>
        <begin position="14"/>
        <end position="46"/>
    </location>
</feature>
<dbReference type="EMBL" id="BPLQ01005290">
    <property type="protein sequence ID" value="GIY13915.1"/>
    <property type="molecule type" value="Genomic_DNA"/>
</dbReference>
<dbReference type="Proteomes" id="UP001054837">
    <property type="component" value="Unassembled WGS sequence"/>
</dbReference>
<evidence type="ECO:0000256" key="1">
    <source>
        <dbReference type="SAM" id="MobiDB-lite"/>
    </source>
</evidence>
<name>A0AAV4QXD0_9ARAC</name>
<keyword evidence="3" id="KW-1185">Reference proteome</keyword>
<organism evidence="2 3">
    <name type="scientific">Caerostris darwini</name>
    <dbReference type="NCBI Taxonomy" id="1538125"/>
    <lineage>
        <taxon>Eukaryota</taxon>
        <taxon>Metazoa</taxon>
        <taxon>Ecdysozoa</taxon>
        <taxon>Arthropoda</taxon>
        <taxon>Chelicerata</taxon>
        <taxon>Arachnida</taxon>
        <taxon>Araneae</taxon>
        <taxon>Araneomorphae</taxon>
        <taxon>Entelegynae</taxon>
        <taxon>Araneoidea</taxon>
        <taxon>Araneidae</taxon>
        <taxon>Caerostris</taxon>
    </lineage>
</organism>
<protein>
    <recommendedName>
        <fullName evidence="4">Ribosomal protein L2</fullName>
    </recommendedName>
</protein>
<comment type="caution">
    <text evidence="2">The sequence shown here is derived from an EMBL/GenBank/DDBJ whole genome shotgun (WGS) entry which is preliminary data.</text>
</comment>
<accession>A0AAV4QXD0</accession>
<feature type="compositionally biased region" description="Basic and acidic residues" evidence="1">
    <location>
        <begin position="87"/>
        <end position="102"/>
    </location>
</feature>
<reference evidence="2 3" key="1">
    <citation type="submission" date="2021-06" db="EMBL/GenBank/DDBJ databases">
        <title>Caerostris darwini draft genome.</title>
        <authorList>
            <person name="Kono N."/>
            <person name="Arakawa K."/>
        </authorList>
    </citation>
    <scope>NUCLEOTIDE SEQUENCE [LARGE SCALE GENOMIC DNA]</scope>
</reference>
<feature type="compositionally biased region" description="Polar residues" evidence="1">
    <location>
        <begin position="66"/>
        <end position="80"/>
    </location>
</feature>
<evidence type="ECO:0000313" key="3">
    <source>
        <dbReference type="Proteomes" id="UP001054837"/>
    </source>
</evidence>